<feature type="domain" description="HECT" evidence="8">
    <location>
        <begin position="803"/>
        <end position="831"/>
    </location>
</feature>
<evidence type="ECO:0000259" key="8">
    <source>
        <dbReference type="PROSITE" id="PS50237"/>
    </source>
</evidence>
<evidence type="ECO:0000256" key="1">
    <source>
        <dbReference type="ARBA" id="ARBA00000885"/>
    </source>
</evidence>
<accession>A0A5B7CYQ8</accession>
<dbReference type="PANTHER" id="PTHR11254:SF67">
    <property type="entry name" value="E3 UBIQUITIN-PROTEIN LIGASE HUWE1"/>
    <property type="match status" value="1"/>
</dbReference>
<feature type="compositionally biased region" description="Low complexity" evidence="7">
    <location>
        <begin position="346"/>
        <end position="361"/>
    </location>
</feature>
<keyword evidence="4" id="KW-0808">Transferase</keyword>
<dbReference type="GO" id="GO:0006511">
    <property type="term" value="P:ubiquitin-dependent protein catabolic process"/>
    <property type="evidence" value="ECO:0007669"/>
    <property type="project" value="TreeGrafter"/>
</dbReference>
<dbReference type="GO" id="GO:0005737">
    <property type="term" value="C:cytoplasm"/>
    <property type="evidence" value="ECO:0007669"/>
    <property type="project" value="TreeGrafter"/>
</dbReference>
<dbReference type="EC" id="2.3.2.26" evidence="3"/>
<feature type="compositionally biased region" description="Polar residues" evidence="7">
    <location>
        <begin position="241"/>
        <end position="252"/>
    </location>
</feature>
<reference evidence="9 10" key="1">
    <citation type="submission" date="2019-05" db="EMBL/GenBank/DDBJ databases">
        <title>Another draft genome of Portunus trituberculatus and its Hox gene families provides insights of decapod evolution.</title>
        <authorList>
            <person name="Jeong J.-H."/>
            <person name="Song I."/>
            <person name="Kim S."/>
            <person name="Choi T."/>
            <person name="Kim D."/>
            <person name="Ryu S."/>
            <person name="Kim W."/>
        </authorList>
    </citation>
    <scope>NUCLEOTIDE SEQUENCE [LARGE SCALE GENOMIC DNA]</scope>
    <source>
        <tissue evidence="9">Muscle</tissue>
    </source>
</reference>
<gene>
    <name evidence="9" type="primary">HUWE1_3</name>
    <name evidence="9" type="ORF">E2C01_006653</name>
</gene>
<dbReference type="Gene3D" id="3.30.2410.10">
    <property type="entry name" value="Hect, E3 ligase catalytic domain"/>
    <property type="match status" value="1"/>
</dbReference>
<dbReference type="Pfam" id="PF14377">
    <property type="entry name" value="UBM"/>
    <property type="match status" value="2"/>
</dbReference>
<dbReference type="SUPFAM" id="SSF56204">
    <property type="entry name" value="Hect, E3 ligase catalytic domain"/>
    <property type="match status" value="1"/>
</dbReference>
<feature type="compositionally biased region" description="Low complexity" evidence="7">
    <location>
        <begin position="324"/>
        <end position="338"/>
    </location>
</feature>
<dbReference type="GO" id="GO:0005634">
    <property type="term" value="C:nucleus"/>
    <property type="evidence" value="ECO:0007669"/>
    <property type="project" value="TreeGrafter"/>
</dbReference>
<dbReference type="AlphaFoldDB" id="A0A5B7CYQ8"/>
<organism evidence="9 10">
    <name type="scientific">Portunus trituberculatus</name>
    <name type="common">Swimming crab</name>
    <name type="synonym">Neptunus trituberculatus</name>
    <dbReference type="NCBI Taxonomy" id="210409"/>
    <lineage>
        <taxon>Eukaryota</taxon>
        <taxon>Metazoa</taxon>
        <taxon>Ecdysozoa</taxon>
        <taxon>Arthropoda</taxon>
        <taxon>Crustacea</taxon>
        <taxon>Multicrustacea</taxon>
        <taxon>Malacostraca</taxon>
        <taxon>Eumalacostraca</taxon>
        <taxon>Eucarida</taxon>
        <taxon>Decapoda</taxon>
        <taxon>Pleocyemata</taxon>
        <taxon>Brachyura</taxon>
        <taxon>Eubrachyura</taxon>
        <taxon>Portunoidea</taxon>
        <taxon>Portunidae</taxon>
        <taxon>Portuninae</taxon>
        <taxon>Portunus</taxon>
    </lineage>
</organism>
<comment type="catalytic activity">
    <reaction evidence="1">
        <text>S-ubiquitinyl-[E2 ubiquitin-conjugating enzyme]-L-cysteine + [acceptor protein]-L-lysine = [E2 ubiquitin-conjugating enzyme]-L-cysteine + N(6)-ubiquitinyl-[acceptor protein]-L-lysine.</text>
        <dbReference type="EC" id="2.3.2.26"/>
    </reaction>
</comment>
<dbReference type="PROSITE" id="PS50237">
    <property type="entry name" value="HECT"/>
    <property type="match status" value="2"/>
</dbReference>
<dbReference type="GO" id="GO:0009966">
    <property type="term" value="P:regulation of signal transduction"/>
    <property type="evidence" value="ECO:0007669"/>
    <property type="project" value="UniProtKB-ARBA"/>
</dbReference>
<evidence type="ECO:0000313" key="9">
    <source>
        <dbReference type="EMBL" id="MPC13904.1"/>
    </source>
</evidence>
<proteinExistence type="predicted"/>
<keyword evidence="5 6" id="KW-0833">Ubl conjugation pathway</keyword>
<dbReference type="SMART" id="SM00119">
    <property type="entry name" value="HECTc"/>
    <property type="match status" value="1"/>
</dbReference>
<dbReference type="InterPro" id="IPR000569">
    <property type="entry name" value="HECT_dom"/>
</dbReference>
<comment type="pathway">
    <text evidence="2">Protein modification; protein ubiquitination.</text>
</comment>
<dbReference type="EMBL" id="VSRR010000315">
    <property type="protein sequence ID" value="MPC13904.1"/>
    <property type="molecule type" value="Genomic_DNA"/>
</dbReference>
<feature type="region of interest" description="Disordered" evidence="7">
    <location>
        <begin position="458"/>
        <end position="490"/>
    </location>
</feature>
<evidence type="ECO:0000256" key="6">
    <source>
        <dbReference type="PROSITE-ProRule" id="PRU00104"/>
    </source>
</evidence>
<evidence type="ECO:0000256" key="5">
    <source>
        <dbReference type="ARBA" id="ARBA00022786"/>
    </source>
</evidence>
<keyword evidence="10" id="KW-1185">Reference proteome</keyword>
<dbReference type="Proteomes" id="UP000324222">
    <property type="component" value="Unassembled WGS sequence"/>
</dbReference>
<comment type="caution">
    <text evidence="9">The sequence shown here is derived from an EMBL/GenBank/DDBJ whole genome shotgun (WGS) entry which is preliminary data.</text>
</comment>
<dbReference type="InterPro" id="IPR050409">
    <property type="entry name" value="E3_ubiq-protein_ligase"/>
</dbReference>
<dbReference type="Pfam" id="PF00632">
    <property type="entry name" value="HECT"/>
    <property type="match status" value="1"/>
</dbReference>
<feature type="compositionally biased region" description="Polar residues" evidence="7">
    <location>
        <begin position="463"/>
        <end position="476"/>
    </location>
</feature>
<feature type="compositionally biased region" description="Low complexity" evidence="7">
    <location>
        <begin position="256"/>
        <end position="306"/>
    </location>
</feature>
<evidence type="ECO:0000256" key="7">
    <source>
        <dbReference type="SAM" id="MobiDB-lite"/>
    </source>
</evidence>
<dbReference type="InterPro" id="IPR025527">
    <property type="entry name" value="HUWE1/Rev1_UBM"/>
</dbReference>
<dbReference type="OrthoDB" id="8068875at2759"/>
<evidence type="ECO:0000256" key="3">
    <source>
        <dbReference type="ARBA" id="ARBA00012485"/>
    </source>
</evidence>
<evidence type="ECO:0000256" key="4">
    <source>
        <dbReference type="ARBA" id="ARBA00022679"/>
    </source>
</evidence>
<feature type="domain" description="HECT" evidence="8">
    <location>
        <begin position="614"/>
        <end position="802"/>
    </location>
</feature>
<feature type="compositionally biased region" description="Basic and acidic residues" evidence="7">
    <location>
        <begin position="307"/>
        <end position="323"/>
    </location>
</feature>
<feature type="region of interest" description="Disordered" evidence="7">
    <location>
        <begin position="238"/>
        <end position="366"/>
    </location>
</feature>
<comment type="caution">
    <text evidence="6">Lacks conserved residue(s) required for the propagation of feature annotation.</text>
</comment>
<dbReference type="InterPro" id="IPR035983">
    <property type="entry name" value="Hect_E3_ubiquitin_ligase"/>
</dbReference>
<evidence type="ECO:0000313" key="10">
    <source>
        <dbReference type="Proteomes" id="UP000324222"/>
    </source>
</evidence>
<dbReference type="GO" id="GO:0000209">
    <property type="term" value="P:protein polyubiquitination"/>
    <property type="evidence" value="ECO:0007669"/>
    <property type="project" value="TreeGrafter"/>
</dbReference>
<dbReference type="GO" id="GO:0061630">
    <property type="term" value="F:ubiquitin protein ligase activity"/>
    <property type="evidence" value="ECO:0007669"/>
    <property type="project" value="UniProtKB-EC"/>
</dbReference>
<protein>
    <recommendedName>
        <fullName evidence="3">HECT-type E3 ubiquitin transferase</fullName>
        <ecNumber evidence="3">2.3.2.26</ecNumber>
    </recommendedName>
</protein>
<sequence>MYLFEMNMSKVLVMTECVGFRLQRVRQRATENTRENNSTTVGEVNPEFLAALPPNIQEEVLTQQRLEQQRQQAARSNPDDPMDPVSFLQTLPASLRQTVLTSKSCSEEGLEDATALLLHLSHGPPPARDQVLRLLLLGAATLGSTVANHIAALLSDLRAYNASHPPAVIPDEDHQLHLSEKSKKGLLQDSGATKVKPPCELQLASMSALTSKTSSQAFFLRTLKVIIQLRDAIRLSRTRKSGTQASNNTSERPSGASQQDTANSQDQSDAAANQSSSETQQQEQQPQQDQQQQQSQQPQQQQQSSEGSREERPGTESSQEARQEGVSQQEQSESVPVVLIDVPNPEADNAANASAGAQQESTQPISEAMDIDSEAETSDLGSLSAQLDLEELWATLSECLVELGETQDTHAVLVLQPAVEAFFLVHASATSGDRKERTTTQSESREAQLAHLHHEIAPLSPLPSAQTEGEGSTSQAVRRKRDNSTSQVSGYYPDDTDKFLKFAETHRTVLNQILRQSTVHLADGPFGVLVDHTRLLDFDIKRKYFRTELERADDGMRREDLAVHVRREHVFEDSFRELHRRSPDEWKNRFYIVFEGKYWWLDGPACSLFAVCLNLLNTETHVYLEFLGEEGQDAGGLLREWYMIISREIFNPMYALFCTSPGDRVTYMINPASHCNSNHLSYFKFVGRVIAKAIYDNKLLECYFTRSFYKHILGKMVRVVDMESEDYSFYQGLIYLMEHNVADLGYELTFSTEVQEFGVTEVRDLKPNGRNIPVEEETKMEYIRLVCQMKMTGAIRQHFNQLDLPVYETYDKLRHYLLKAIHECSEGFGFA</sequence>
<evidence type="ECO:0000256" key="2">
    <source>
        <dbReference type="ARBA" id="ARBA00004906"/>
    </source>
</evidence>
<dbReference type="Gene3D" id="3.90.1750.10">
    <property type="entry name" value="Hect, E3 ligase catalytic domains"/>
    <property type="match status" value="1"/>
</dbReference>
<dbReference type="PANTHER" id="PTHR11254">
    <property type="entry name" value="HECT DOMAIN UBIQUITIN-PROTEIN LIGASE"/>
    <property type="match status" value="1"/>
</dbReference>
<name>A0A5B7CYQ8_PORTR</name>